<proteinExistence type="predicted"/>
<gene>
    <name evidence="1" type="ORF">ASU33_06160</name>
</gene>
<dbReference type="AlphaFoldDB" id="A0A9X0L3V6"/>
<reference evidence="1 2" key="1">
    <citation type="submission" date="2015-11" db="EMBL/GenBank/DDBJ databases">
        <title>Solirubrum puertoriconensis gen. nov. an environmental bacteria isolated in Puerto Rico.</title>
        <authorList>
            <person name="Cuebas-Irizarry M.F."/>
            <person name="Montalvo-Rodriguez R."/>
        </authorList>
    </citation>
    <scope>NUCLEOTIDE SEQUENCE [LARGE SCALE GENOMIC DNA]</scope>
    <source>
        <strain evidence="1 2">MC1A</strain>
    </source>
</reference>
<evidence type="ECO:0000313" key="1">
    <source>
        <dbReference type="EMBL" id="KUG06905.1"/>
    </source>
</evidence>
<dbReference type="RefSeq" id="WP_059072599.1">
    <property type="nucleotide sequence ID" value="NZ_LNAL01000008.1"/>
</dbReference>
<sequence>MDTNATVNTYRLAKAAKDAAESVCQAACLAAPLNEQLHLAVDEAAAPFRQAYDTAREALFTVLGQHLTSKEARSFAGPLDVLVQASKVAAQAR</sequence>
<comment type="caution">
    <text evidence="1">The sequence shown here is derived from an EMBL/GenBank/DDBJ whole genome shotgun (WGS) entry which is preliminary data.</text>
</comment>
<keyword evidence="2" id="KW-1185">Reference proteome</keyword>
<dbReference type="Proteomes" id="UP000054223">
    <property type="component" value="Unassembled WGS sequence"/>
</dbReference>
<accession>A0A9X0L3V6</accession>
<protein>
    <submittedName>
        <fullName evidence="1">Uncharacterized protein</fullName>
    </submittedName>
</protein>
<dbReference type="EMBL" id="LNAL01000008">
    <property type="protein sequence ID" value="KUG06905.1"/>
    <property type="molecule type" value="Genomic_DNA"/>
</dbReference>
<evidence type="ECO:0000313" key="2">
    <source>
        <dbReference type="Proteomes" id="UP000054223"/>
    </source>
</evidence>
<name>A0A9X0L3V6_SOLP1</name>
<organism evidence="1 2">
    <name type="scientific">Solirubrum puertoriconensis</name>
    <dbReference type="NCBI Taxonomy" id="1751427"/>
    <lineage>
        <taxon>Bacteria</taxon>
        <taxon>Pseudomonadati</taxon>
        <taxon>Bacteroidota</taxon>
        <taxon>Cytophagia</taxon>
        <taxon>Cytophagales</taxon>
    </lineage>
</organism>